<protein>
    <recommendedName>
        <fullName evidence="3">DUF3828 domain-containing protein</fullName>
    </recommendedName>
</protein>
<dbReference type="Proteomes" id="UP000184436">
    <property type="component" value="Unassembled WGS sequence"/>
</dbReference>
<dbReference type="OrthoDB" id="1014719at2"/>
<evidence type="ECO:0000313" key="2">
    <source>
        <dbReference type="Proteomes" id="UP000184436"/>
    </source>
</evidence>
<proteinExistence type="predicted"/>
<name>A0A1M4ZC86_9BACE</name>
<sequence length="320" mass="37359">MYKFEVFICIQLLLICVSCGKHNKVDKADIGVKKNISVVVENQEDLFQQSLKDTVENVDSEAVSMLKEFYATELKPIIRKEKELKKDYAKYFTKAMRSKIWRMTWDAGASMVIRAQDIPEDSCETLKIEPLGNSWYMVHYAYSRGTPYEGTKEIPVRVVKEDGEYRVGYITPESLGQQFGDSLWYSGDTFPKVDRNEPLDFVKSFYDFYTLKHSTLSENLLQELAVIRAEYLTPNALFRFNKMEELSRNDGYPEYDALIGRHDFEFPYRNNVWVHPTDKPDAFQVGVTGDTILINVVKQEDEYYINDIYNKEFESFLPIE</sequence>
<dbReference type="Gene3D" id="3.10.450.50">
    <property type="match status" value="2"/>
</dbReference>
<evidence type="ECO:0000313" key="1">
    <source>
        <dbReference type="EMBL" id="SHF15649.1"/>
    </source>
</evidence>
<dbReference type="RefSeq" id="WP_033886609.1">
    <property type="nucleotide sequence ID" value="NZ_FQVD01000012.1"/>
</dbReference>
<dbReference type="AlphaFoldDB" id="A0A1M4ZC86"/>
<evidence type="ECO:0008006" key="3">
    <source>
        <dbReference type="Google" id="ProtNLM"/>
    </source>
</evidence>
<gene>
    <name evidence="1" type="ORF">SAMN05444349_11260</name>
</gene>
<keyword evidence="2" id="KW-1185">Reference proteome</keyword>
<organism evidence="1 2">
    <name type="scientific">Bacteroides faecichinchillae</name>
    <dbReference type="NCBI Taxonomy" id="871325"/>
    <lineage>
        <taxon>Bacteria</taxon>
        <taxon>Pseudomonadati</taxon>
        <taxon>Bacteroidota</taxon>
        <taxon>Bacteroidia</taxon>
        <taxon>Bacteroidales</taxon>
        <taxon>Bacteroidaceae</taxon>
        <taxon>Bacteroides</taxon>
    </lineage>
</organism>
<reference evidence="1 2" key="1">
    <citation type="submission" date="2016-11" db="EMBL/GenBank/DDBJ databases">
        <authorList>
            <person name="Jaros S."/>
            <person name="Januszkiewicz K."/>
            <person name="Wedrychowicz H."/>
        </authorList>
    </citation>
    <scope>NUCLEOTIDE SEQUENCE [LARGE SCALE GENOMIC DNA]</scope>
    <source>
        <strain evidence="1 2">DSM 26883</strain>
    </source>
</reference>
<accession>A0A1M4ZC86</accession>
<dbReference type="EMBL" id="FQVD01000012">
    <property type="protein sequence ID" value="SHF15649.1"/>
    <property type="molecule type" value="Genomic_DNA"/>
</dbReference>
<dbReference type="STRING" id="871325.SAMN05444349_11260"/>